<keyword evidence="2" id="KW-0328">Glycosyltransferase</keyword>
<accession>R1FAQ8</accession>
<evidence type="ECO:0000256" key="5">
    <source>
        <dbReference type="ARBA" id="ARBA00022985"/>
    </source>
</evidence>
<dbReference type="GO" id="GO:0099621">
    <property type="term" value="F:undecaprenyl-phosphate 4-deoxy-4-formamido-L-arabinose transferase activity"/>
    <property type="evidence" value="ECO:0007669"/>
    <property type="project" value="TreeGrafter"/>
</dbReference>
<dbReference type="GO" id="GO:0009103">
    <property type="term" value="P:lipopolysaccharide biosynthetic process"/>
    <property type="evidence" value="ECO:0007669"/>
    <property type="project" value="UniProtKB-KW"/>
</dbReference>
<dbReference type="PANTHER" id="PTHR48090">
    <property type="entry name" value="UNDECAPRENYL-PHOSPHATE 4-DEOXY-4-FORMAMIDO-L-ARABINOSE TRANSFERASE-RELATED"/>
    <property type="match status" value="1"/>
</dbReference>
<dbReference type="RefSeq" id="WP_005892116.1">
    <property type="nucleotide sequence ID" value="NZ_AQGQ01000004.1"/>
</dbReference>
<evidence type="ECO:0000256" key="2">
    <source>
        <dbReference type="ARBA" id="ARBA00022676"/>
    </source>
</evidence>
<dbReference type="PANTHER" id="PTHR48090:SF3">
    <property type="entry name" value="UNDECAPRENYL-PHOSPHATE 4-DEOXY-4-FORMAMIDO-L-ARABINOSE TRANSFERASE"/>
    <property type="match status" value="1"/>
</dbReference>
<proteinExistence type="predicted"/>
<keyword evidence="1" id="KW-1003">Cell membrane</keyword>
<dbReference type="SUPFAM" id="SSF53448">
    <property type="entry name" value="Nucleotide-diphospho-sugar transferases"/>
    <property type="match status" value="1"/>
</dbReference>
<keyword evidence="5" id="KW-0448">Lipopolysaccharide biosynthesis</keyword>
<dbReference type="InterPro" id="IPR001173">
    <property type="entry name" value="Glyco_trans_2-like"/>
</dbReference>
<evidence type="ECO:0000256" key="4">
    <source>
        <dbReference type="ARBA" id="ARBA00022692"/>
    </source>
</evidence>
<reference evidence="9 10" key="1">
    <citation type="journal article" date="2013" name="Genome Announc.">
        <title>Draft Genome Sequence of Aeromonas molluscorum Strain 848TT, Isolated from Bivalve Molluscs.</title>
        <authorList>
            <person name="Spataro N."/>
            <person name="Farfan M."/>
            <person name="Albarral V."/>
            <person name="Sanglas A."/>
            <person name="Loren J.G."/>
            <person name="Fuste M.C."/>
            <person name="Bosch E."/>
        </authorList>
    </citation>
    <scope>NUCLEOTIDE SEQUENCE [LARGE SCALE GENOMIC DNA]</scope>
    <source>
        <strain evidence="9 10">848</strain>
    </source>
</reference>
<evidence type="ECO:0000256" key="6">
    <source>
        <dbReference type="ARBA" id="ARBA00022989"/>
    </source>
</evidence>
<dbReference type="GO" id="GO:0005886">
    <property type="term" value="C:plasma membrane"/>
    <property type="evidence" value="ECO:0007669"/>
    <property type="project" value="TreeGrafter"/>
</dbReference>
<organism evidence="9 10">
    <name type="scientific">Aeromonas molluscorum 848</name>
    <dbReference type="NCBI Taxonomy" id="1268236"/>
    <lineage>
        <taxon>Bacteria</taxon>
        <taxon>Pseudomonadati</taxon>
        <taxon>Pseudomonadota</taxon>
        <taxon>Gammaproteobacteria</taxon>
        <taxon>Aeromonadales</taxon>
        <taxon>Aeromonadaceae</taxon>
        <taxon>Aeromonas</taxon>
    </lineage>
</organism>
<sequence length="247" mass="28041">MQSAQISVSIVIPAQNERDNLAPLIGEIRQAMDSQFEYELIYVDDGSTDDSFAILTRIKQNFPRLRVLRHEQGVGQSFAVLSGVRHSRGDWLVILDGDGQNDPADIPGMLRELMGRNEADPALVGLIGHRVNRRDDWVKRLSSRLANGFRDLLLRDGIPDTGCGLKALRRERYLALPCFNHMHRYIPALIQAYGGKMESYPVNHRPRQAGASKYGVWNRLWVGIVDLFGVCWLLRRAKVVRVRELLD</sequence>
<dbReference type="Pfam" id="PF00535">
    <property type="entry name" value="Glycos_transf_2"/>
    <property type="match status" value="1"/>
</dbReference>
<dbReference type="InterPro" id="IPR050256">
    <property type="entry name" value="Glycosyltransferase_2"/>
</dbReference>
<evidence type="ECO:0000256" key="3">
    <source>
        <dbReference type="ARBA" id="ARBA00022679"/>
    </source>
</evidence>
<dbReference type="CDD" id="cd04179">
    <property type="entry name" value="DPM_DPG-synthase_like"/>
    <property type="match status" value="1"/>
</dbReference>
<keyword evidence="10" id="KW-1185">Reference proteome</keyword>
<dbReference type="OrthoDB" id="9811884at2"/>
<dbReference type="Gene3D" id="3.90.550.10">
    <property type="entry name" value="Spore Coat Polysaccharide Biosynthesis Protein SpsA, Chain A"/>
    <property type="match status" value="1"/>
</dbReference>
<dbReference type="EMBL" id="AQGQ01000004">
    <property type="protein sequence ID" value="EOD56828.1"/>
    <property type="molecule type" value="Genomic_DNA"/>
</dbReference>
<name>R1FAQ8_9GAMM</name>
<protein>
    <submittedName>
        <fullName evidence="9">Family 2 glycosyl transferase</fullName>
    </submittedName>
</protein>
<keyword evidence="7" id="KW-0472">Membrane</keyword>
<keyword evidence="4" id="KW-0812">Transmembrane</keyword>
<gene>
    <name evidence="9" type="ORF">G113_01784</name>
</gene>
<keyword evidence="6" id="KW-1133">Transmembrane helix</keyword>
<feature type="domain" description="Glycosyltransferase 2-like" evidence="8">
    <location>
        <begin position="9"/>
        <end position="171"/>
    </location>
</feature>
<keyword evidence="3 9" id="KW-0808">Transferase</keyword>
<dbReference type="Proteomes" id="UP000013526">
    <property type="component" value="Unassembled WGS sequence"/>
</dbReference>
<dbReference type="AlphaFoldDB" id="R1FAQ8"/>
<evidence type="ECO:0000313" key="10">
    <source>
        <dbReference type="Proteomes" id="UP000013526"/>
    </source>
</evidence>
<evidence type="ECO:0000256" key="1">
    <source>
        <dbReference type="ARBA" id="ARBA00022475"/>
    </source>
</evidence>
<evidence type="ECO:0000259" key="8">
    <source>
        <dbReference type="Pfam" id="PF00535"/>
    </source>
</evidence>
<dbReference type="InterPro" id="IPR029044">
    <property type="entry name" value="Nucleotide-diphossugar_trans"/>
</dbReference>
<evidence type="ECO:0000313" key="9">
    <source>
        <dbReference type="EMBL" id="EOD56828.1"/>
    </source>
</evidence>
<dbReference type="PATRIC" id="fig|1268236.3.peg.358"/>
<dbReference type="FunFam" id="3.90.550.10:FF:000170">
    <property type="entry name" value="Dolichol-phosphate mannosyltransferase"/>
    <property type="match status" value="1"/>
</dbReference>
<evidence type="ECO:0000256" key="7">
    <source>
        <dbReference type="ARBA" id="ARBA00023136"/>
    </source>
</evidence>
<comment type="caution">
    <text evidence="9">The sequence shown here is derived from an EMBL/GenBank/DDBJ whole genome shotgun (WGS) entry which is preliminary data.</text>
</comment>